<comment type="caution">
    <text evidence="1">The sequence shown here is derived from an EMBL/GenBank/DDBJ whole genome shotgun (WGS) entry which is preliminary data.</text>
</comment>
<dbReference type="EMBL" id="MEUW01000021">
    <property type="protein sequence ID" value="OGC44366.1"/>
    <property type="molecule type" value="Genomic_DNA"/>
</dbReference>
<evidence type="ECO:0000313" key="1">
    <source>
        <dbReference type="EMBL" id="OGC44366.1"/>
    </source>
</evidence>
<dbReference type="AlphaFoldDB" id="A0A1F4UHE9"/>
<dbReference type="Proteomes" id="UP000176583">
    <property type="component" value="Unassembled WGS sequence"/>
</dbReference>
<evidence type="ECO:0000313" key="2">
    <source>
        <dbReference type="Proteomes" id="UP000176583"/>
    </source>
</evidence>
<gene>
    <name evidence="1" type="ORF">A2V54_03250</name>
</gene>
<reference evidence="1 2" key="1">
    <citation type="journal article" date="2016" name="Nat. Commun.">
        <title>Thousands of microbial genomes shed light on interconnected biogeochemical processes in an aquifer system.</title>
        <authorList>
            <person name="Anantharaman K."/>
            <person name="Brown C.T."/>
            <person name="Hug L.A."/>
            <person name="Sharon I."/>
            <person name="Castelle C.J."/>
            <person name="Probst A.J."/>
            <person name="Thomas B.C."/>
            <person name="Singh A."/>
            <person name="Wilkins M.J."/>
            <person name="Karaoz U."/>
            <person name="Brodie E.L."/>
            <person name="Williams K.H."/>
            <person name="Hubbard S.S."/>
            <person name="Banfield J.F."/>
        </authorList>
    </citation>
    <scope>NUCLEOTIDE SEQUENCE [LARGE SCALE GENOMIC DNA]</scope>
</reference>
<accession>A0A1F4UHE9</accession>
<proteinExistence type="predicted"/>
<protein>
    <submittedName>
        <fullName evidence="1">Uncharacterized protein</fullName>
    </submittedName>
</protein>
<organism evidence="1 2">
    <name type="scientific">candidate division WWE3 bacterium RBG_19FT_COMBO_53_11</name>
    <dbReference type="NCBI Taxonomy" id="1802613"/>
    <lineage>
        <taxon>Bacteria</taxon>
        <taxon>Katanobacteria</taxon>
    </lineage>
</organism>
<sequence>MSLLKDVLCTWYLLSDSLRRQLPRNRPSFCSSAHHGFGTFYLKHYKVVSCQLAQQVARYAAAEWEWLRTEFPHETRGKFLLKVIWDENDNDPGRRRRGTSTAVINMVHHPLDTADPLFADQELQLRETVHEELYHIVYARRFGEAKDRSKFIFDPDDGQLGVILYYALNPRETAALRSCTCAVGARADLLREVENCLARREAA</sequence>
<name>A0A1F4UHE9_UNCKA</name>